<evidence type="ECO:0000313" key="4">
    <source>
        <dbReference type="Proteomes" id="UP000652755"/>
    </source>
</evidence>
<keyword evidence="1" id="KW-1133">Transmembrane helix</keyword>
<protein>
    <submittedName>
        <fullName evidence="3">DUF4395 domain-containing protein</fullName>
    </submittedName>
</protein>
<feature type="transmembrane region" description="Helical" evidence="1">
    <location>
        <begin position="111"/>
        <end position="138"/>
    </location>
</feature>
<feature type="transmembrane region" description="Helical" evidence="1">
    <location>
        <begin position="85"/>
        <end position="105"/>
    </location>
</feature>
<keyword evidence="1" id="KW-0812">Transmembrane</keyword>
<evidence type="ECO:0000259" key="2">
    <source>
        <dbReference type="Pfam" id="PF14340"/>
    </source>
</evidence>
<reference evidence="3 4" key="1">
    <citation type="submission" date="2020-08" db="EMBL/GenBank/DDBJ databases">
        <authorList>
            <person name="Sun Q."/>
            <person name="Inoue M."/>
        </authorList>
    </citation>
    <scope>NUCLEOTIDE SEQUENCE [LARGE SCALE GENOMIC DNA]</scope>
    <source>
        <strain evidence="3 4">CCM 8938</strain>
    </source>
</reference>
<dbReference type="Pfam" id="PF14340">
    <property type="entry name" value="DUF4395"/>
    <property type="match status" value="1"/>
</dbReference>
<comment type="caution">
    <text evidence="3">The sequence shown here is derived from an EMBL/GenBank/DDBJ whole genome shotgun (WGS) entry which is preliminary data.</text>
</comment>
<proteinExistence type="predicted"/>
<sequence length="147" mass="16579">MELSCPISAERVNESVIRIVAFLVALITLSCILFSNYWAMLFLVFDFSIRAFTTRKLSILKAISIRLAKSFSLPPKMTDLAPKKFAATLGGVFSLFIAVFYLLNFQTIADILSVVMLCFALLESLFAVCVGCYVYSFWQIFVKNNQE</sequence>
<feature type="transmembrane region" description="Helical" evidence="1">
    <location>
        <begin position="20"/>
        <end position="45"/>
    </location>
</feature>
<evidence type="ECO:0000256" key="1">
    <source>
        <dbReference type="SAM" id="Phobius"/>
    </source>
</evidence>
<evidence type="ECO:0000313" key="3">
    <source>
        <dbReference type="EMBL" id="MBC6109839.1"/>
    </source>
</evidence>
<accession>A0ABR7KPF7</accession>
<keyword evidence="4" id="KW-1185">Reference proteome</keyword>
<dbReference type="Proteomes" id="UP000652755">
    <property type="component" value="Unassembled WGS sequence"/>
</dbReference>
<dbReference type="InterPro" id="IPR025508">
    <property type="entry name" value="DUF4395"/>
</dbReference>
<keyword evidence="1" id="KW-0472">Membrane</keyword>
<dbReference type="EMBL" id="JACRYL010000004">
    <property type="protein sequence ID" value="MBC6109839.1"/>
    <property type="molecule type" value="Genomic_DNA"/>
</dbReference>
<organism evidence="3 4">
    <name type="scientific">Pedobacter fastidiosus</name>
    <dbReference type="NCBI Taxonomy" id="2765361"/>
    <lineage>
        <taxon>Bacteria</taxon>
        <taxon>Pseudomonadati</taxon>
        <taxon>Bacteroidota</taxon>
        <taxon>Sphingobacteriia</taxon>
        <taxon>Sphingobacteriales</taxon>
        <taxon>Sphingobacteriaceae</taxon>
        <taxon>Pedobacter</taxon>
    </lineage>
</organism>
<gene>
    <name evidence="3" type="ORF">H7U22_05340</name>
</gene>
<dbReference type="RefSeq" id="WP_187070322.1">
    <property type="nucleotide sequence ID" value="NZ_JACRYL010000004.1"/>
</dbReference>
<name>A0ABR7KPF7_9SPHI</name>
<feature type="domain" description="DUF4395" evidence="2">
    <location>
        <begin position="12"/>
        <end position="138"/>
    </location>
</feature>